<reference evidence="2 3" key="1">
    <citation type="journal article" date="2015" name="Genome Announc.">
        <title>Expanding the biotechnology potential of lactobacilli through comparative genomics of 213 strains and associated genera.</title>
        <authorList>
            <person name="Sun Z."/>
            <person name="Harris H.M."/>
            <person name="McCann A."/>
            <person name="Guo C."/>
            <person name="Argimon S."/>
            <person name="Zhang W."/>
            <person name="Yang X."/>
            <person name="Jeffery I.B."/>
            <person name="Cooney J.C."/>
            <person name="Kagawa T.F."/>
            <person name="Liu W."/>
            <person name="Song Y."/>
            <person name="Salvetti E."/>
            <person name="Wrobel A."/>
            <person name="Rasinkangas P."/>
            <person name="Parkhill J."/>
            <person name="Rea M.C."/>
            <person name="O'Sullivan O."/>
            <person name="Ritari J."/>
            <person name="Douillard F.P."/>
            <person name="Paul Ross R."/>
            <person name="Yang R."/>
            <person name="Briner A.E."/>
            <person name="Felis G.E."/>
            <person name="de Vos W.M."/>
            <person name="Barrangou R."/>
            <person name="Klaenhammer T.R."/>
            <person name="Caufield P.W."/>
            <person name="Cui Y."/>
            <person name="Zhang H."/>
            <person name="O'Toole P.W."/>
        </authorList>
    </citation>
    <scope>NUCLEOTIDE SEQUENCE [LARGE SCALE GENOMIC DNA]</scope>
    <source>
        <strain evidence="2 3">DSM 23927</strain>
    </source>
</reference>
<evidence type="ECO:0000313" key="2">
    <source>
        <dbReference type="EMBL" id="KRM71730.1"/>
    </source>
</evidence>
<feature type="domain" description="Mga helix-turn-helix" evidence="1">
    <location>
        <begin position="76"/>
        <end position="151"/>
    </location>
</feature>
<organism evidence="2 3">
    <name type="scientific">Lacticaseibacillus brantae DSM 23927</name>
    <dbReference type="NCBI Taxonomy" id="1423727"/>
    <lineage>
        <taxon>Bacteria</taxon>
        <taxon>Bacillati</taxon>
        <taxon>Bacillota</taxon>
        <taxon>Bacilli</taxon>
        <taxon>Lactobacillales</taxon>
        <taxon>Lactobacillaceae</taxon>
        <taxon>Lacticaseibacillus</taxon>
    </lineage>
</organism>
<dbReference type="InterPro" id="IPR036388">
    <property type="entry name" value="WH-like_DNA-bd_sf"/>
</dbReference>
<dbReference type="EMBL" id="AYZQ01000003">
    <property type="protein sequence ID" value="KRM71730.1"/>
    <property type="molecule type" value="Genomic_DNA"/>
</dbReference>
<sequence length="476" mass="54997">MFIEQVIFSHKEILKIDVYLQMIEMGEHLDISVVARQLGEAYQPIYKIYREILLDIDRIQSESGHIPDVVTYKQWLYTHNLVYLYFKQSFTNTEFQLEQFLKHADISYSTLRRHLKPLMDLIDNFGLSLRITTGQIQGCEMNAQILYNLLFYLIPNLDGPMMSPSFINAWLAQILAHPADEIAANHEIENYRLALKIMLHRSQQGMIGKIPVAVQVKTTSFTIQLAETLNIPLAQADRLYAESEQMLLLSPFFILQSYAINPQRVQTRERQAGHTLYLSGESIDARSWRMERGLHLLFQSCLNFIVLNRELPFLSEFYNFATLDTTPISRPDLRNSFILNLRPRLDAVGRYQDVARLKRLIDEVFAVFQGKALRMSVLLLPGVPESVFHKLVQELGNVVDVRYLNPFDRNPANVPGVLSVIVYNQRTPLVDQLEQSGFMTSVWMYEISDYQNFQRLVQAGLTQRGANNASTPPNRY</sequence>
<dbReference type="Proteomes" id="UP000051672">
    <property type="component" value="Unassembled WGS sequence"/>
</dbReference>
<protein>
    <recommendedName>
        <fullName evidence="1">Mga helix-turn-helix domain-containing protein</fullName>
    </recommendedName>
</protein>
<proteinExistence type="predicted"/>
<dbReference type="Gene3D" id="1.10.10.10">
    <property type="entry name" value="Winged helix-like DNA-binding domain superfamily/Winged helix DNA-binding domain"/>
    <property type="match status" value="1"/>
</dbReference>
<dbReference type="AlphaFoldDB" id="A0A0R2AYW9"/>
<evidence type="ECO:0000313" key="3">
    <source>
        <dbReference type="Proteomes" id="UP000051672"/>
    </source>
</evidence>
<accession>A0A0R2AYW9</accession>
<dbReference type="InterPro" id="IPR007737">
    <property type="entry name" value="Mga_HTH"/>
</dbReference>
<dbReference type="PATRIC" id="fig|1423727.3.peg.1409"/>
<name>A0A0R2AYW9_9LACO</name>
<dbReference type="Pfam" id="PF05043">
    <property type="entry name" value="Mga"/>
    <property type="match status" value="1"/>
</dbReference>
<comment type="caution">
    <text evidence="2">The sequence shown here is derived from an EMBL/GenBank/DDBJ whole genome shotgun (WGS) entry which is preliminary data.</text>
</comment>
<keyword evidence="3" id="KW-1185">Reference proteome</keyword>
<evidence type="ECO:0000259" key="1">
    <source>
        <dbReference type="Pfam" id="PF05043"/>
    </source>
</evidence>
<gene>
    <name evidence="2" type="ORF">FC34_GL001389</name>
</gene>
<dbReference type="RefSeq" id="WP_057894674.1">
    <property type="nucleotide sequence ID" value="NZ_AYZQ01000003.1"/>
</dbReference>
<dbReference type="STRING" id="1423727.FC34_GL001389"/>